<dbReference type="EMBL" id="CAJHJT010000034">
    <property type="protein sequence ID" value="CAD7006338.1"/>
    <property type="molecule type" value="Genomic_DNA"/>
</dbReference>
<proteinExistence type="predicted"/>
<gene>
    <name evidence="1" type="ORF">CCAP1982_LOCUS14660</name>
</gene>
<name>A0A811V718_CERCA</name>
<dbReference type="Proteomes" id="UP000606786">
    <property type="component" value="Unassembled WGS sequence"/>
</dbReference>
<organism evidence="1 2">
    <name type="scientific">Ceratitis capitata</name>
    <name type="common">Mediterranean fruit fly</name>
    <name type="synonym">Tephritis capitata</name>
    <dbReference type="NCBI Taxonomy" id="7213"/>
    <lineage>
        <taxon>Eukaryota</taxon>
        <taxon>Metazoa</taxon>
        <taxon>Ecdysozoa</taxon>
        <taxon>Arthropoda</taxon>
        <taxon>Hexapoda</taxon>
        <taxon>Insecta</taxon>
        <taxon>Pterygota</taxon>
        <taxon>Neoptera</taxon>
        <taxon>Endopterygota</taxon>
        <taxon>Diptera</taxon>
        <taxon>Brachycera</taxon>
        <taxon>Muscomorpha</taxon>
        <taxon>Tephritoidea</taxon>
        <taxon>Tephritidae</taxon>
        <taxon>Ceratitis</taxon>
        <taxon>Ceratitis</taxon>
    </lineage>
</organism>
<accession>A0A811V718</accession>
<protein>
    <submittedName>
        <fullName evidence="1">(Mediterranean fruit fly) hypothetical protein</fullName>
    </submittedName>
</protein>
<keyword evidence="2" id="KW-1185">Reference proteome</keyword>
<dbReference type="AlphaFoldDB" id="A0A811V718"/>
<evidence type="ECO:0000313" key="2">
    <source>
        <dbReference type="Proteomes" id="UP000606786"/>
    </source>
</evidence>
<evidence type="ECO:0000313" key="1">
    <source>
        <dbReference type="EMBL" id="CAD7006338.1"/>
    </source>
</evidence>
<sequence>MNSESQLNQACHKTFPCHTLPISLQHVYAPKRLPPTHNQRLTNQTLASFRIALNTLLRPPLSCQNPERQSLLLPKTFARAATSQRSSGNLLGA</sequence>
<comment type="caution">
    <text evidence="1">The sequence shown here is derived from an EMBL/GenBank/DDBJ whole genome shotgun (WGS) entry which is preliminary data.</text>
</comment>
<reference evidence="1" key="1">
    <citation type="submission" date="2020-11" db="EMBL/GenBank/DDBJ databases">
        <authorList>
            <person name="Whitehead M."/>
        </authorList>
    </citation>
    <scope>NUCLEOTIDE SEQUENCE</scope>
    <source>
        <strain evidence="1">EGII</strain>
    </source>
</reference>